<reference evidence="2" key="1">
    <citation type="journal article" date="2021" name="G3 (Bethesda)">
        <title>Chromosome assembled and annotated genome sequence of Aspergillus flavus NRRL 3357.</title>
        <authorList>
            <person name="Skerker J.M."/>
            <person name="Pianalto K.M."/>
            <person name="Mondo S.J."/>
            <person name="Yang K."/>
            <person name="Arkin A.P."/>
            <person name="Keller N.P."/>
            <person name="Grigoriev I.V."/>
            <person name="Louise Glass N.L."/>
        </authorList>
    </citation>
    <scope>NUCLEOTIDE SEQUENCE [LARGE SCALE GENOMIC DNA]</scope>
    <source>
        <strain evidence="2">ATCC 200026 / FGSC A1120 / IAM 13836 / NRRL 3357 / JCM 12722 / SRRC 167</strain>
    </source>
</reference>
<dbReference type="EMBL" id="CP044618">
    <property type="protein sequence ID" value="QRD90623.1"/>
    <property type="molecule type" value="Genomic_DNA"/>
</dbReference>
<gene>
    <name evidence="1" type="ORF">F9C07_1582245</name>
</gene>
<evidence type="ECO:0000313" key="2">
    <source>
        <dbReference type="Proteomes" id="UP000596276"/>
    </source>
</evidence>
<keyword evidence="2" id="KW-1185">Reference proteome</keyword>
<organism evidence="1 2">
    <name type="scientific">Aspergillus flavus (strain ATCC 200026 / FGSC A1120 / IAM 13836 / NRRL 3357 / JCM 12722 / SRRC 167)</name>
    <dbReference type="NCBI Taxonomy" id="332952"/>
    <lineage>
        <taxon>Eukaryota</taxon>
        <taxon>Fungi</taxon>
        <taxon>Dikarya</taxon>
        <taxon>Ascomycota</taxon>
        <taxon>Pezizomycotina</taxon>
        <taxon>Eurotiomycetes</taxon>
        <taxon>Eurotiomycetidae</taxon>
        <taxon>Eurotiales</taxon>
        <taxon>Aspergillaceae</taxon>
        <taxon>Aspergillus</taxon>
        <taxon>Aspergillus subgen. Circumdati</taxon>
    </lineage>
</organism>
<dbReference type="VEuPathDB" id="FungiDB:AFLA_011830"/>
<protein>
    <submittedName>
        <fullName evidence="1">Uncharacterized protein</fullName>
    </submittedName>
</protein>
<dbReference type="VEuPathDB" id="FungiDB:F9C07_1582245"/>
<name>A0A7U2MVJ5_ASPFN</name>
<accession>A0A7U2MVJ5</accession>
<dbReference type="AlphaFoldDB" id="A0A7U2MVJ5"/>
<dbReference type="Proteomes" id="UP000596276">
    <property type="component" value="Chromosome 4"/>
</dbReference>
<sequence>MGSVILTIATHPQYTIISFTKQVRDTVPLVIVGVTGALKVRTFGPRTMTAAVVRRTLQDKPAISNESGIPRRFNGCEQALAEEDTNILILRIRPQLVSIRQIGSSRRMIVCRSIWMRWLWSRWIFAGVEHFVRVVDWGLALGFECVKTILDLVGLIYLYITEYTVVRMYSNLFRLDFAQA</sequence>
<evidence type="ECO:0000313" key="1">
    <source>
        <dbReference type="EMBL" id="QRD90623.1"/>
    </source>
</evidence>
<proteinExistence type="predicted"/>